<evidence type="ECO:0000313" key="2">
    <source>
        <dbReference type="EMBL" id="KAL2092959.1"/>
    </source>
</evidence>
<feature type="region of interest" description="Disordered" evidence="1">
    <location>
        <begin position="408"/>
        <end position="431"/>
    </location>
</feature>
<keyword evidence="3" id="KW-1185">Reference proteome</keyword>
<dbReference type="Pfam" id="PF00118">
    <property type="entry name" value="Cpn60_TCP1"/>
    <property type="match status" value="1"/>
</dbReference>
<organism evidence="2 3">
    <name type="scientific">Coilia grayii</name>
    <name type="common">Gray's grenadier anchovy</name>
    <dbReference type="NCBI Taxonomy" id="363190"/>
    <lineage>
        <taxon>Eukaryota</taxon>
        <taxon>Metazoa</taxon>
        <taxon>Chordata</taxon>
        <taxon>Craniata</taxon>
        <taxon>Vertebrata</taxon>
        <taxon>Euteleostomi</taxon>
        <taxon>Actinopterygii</taxon>
        <taxon>Neopterygii</taxon>
        <taxon>Teleostei</taxon>
        <taxon>Clupei</taxon>
        <taxon>Clupeiformes</taxon>
        <taxon>Clupeoidei</taxon>
        <taxon>Engraulidae</taxon>
        <taxon>Coilinae</taxon>
        <taxon>Coilia</taxon>
    </lineage>
</organism>
<feature type="compositionally biased region" description="Polar residues" evidence="1">
    <location>
        <begin position="420"/>
        <end position="431"/>
    </location>
</feature>
<dbReference type="InterPro" id="IPR042619">
    <property type="entry name" value="BBS10"/>
</dbReference>
<comment type="caution">
    <text evidence="2">The sequence shown here is derived from an EMBL/GenBank/DDBJ whole genome shotgun (WGS) entry which is preliminary data.</text>
</comment>
<dbReference type="InterPro" id="IPR027413">
    <property type="entry name" value="GROEL-like_equatorial_sf"/>
</dbReference>
<dbReference type="AlphaFoldDB" id="A0ABD1K1E8"/>
<dbReference type="InterPro" id="IPR002423">
    <property type="entry name" value="Cpn60/GroEL/TCP-1"/>
</dbReference>
<protein>
    <recommendedName>
        <fullName evidence="4">Bardet-Biedl syndrome 10</fullName>
    </recommendedName>
</protein>
<evidence type="ECO:0008006" key="4">
    <source>
        <dbReference type="Google" id="ProtNLM"/>
    </source>
</evidence>
<proteinExistence type="predicted"/>
<evidence type="ECO:0000256" key="1">
    <source>
        <dbReference type="SAM" id="MobiDB-lite"/>
    </source>
</evidence>
<evidence type="ECO:0000313" key="3">
    <source>
        <dbReference type="Proteomes" id="UP001591681"/>
    </source>
</evidence>
<dbReference type="Gene3D" id="1.10.560.10">
    <property type="entry name" value="GroEL-like equatorial domain"/>
    <property type="match status" value="1"/>
</dbReference>
<dbReference type="PANTHER" id="PTHR14667:SF2">
    <property type="entry name" value="BARDET-BIEDL SYNDROME 10 PROTEIN"/>
    <property type="match status" value="1"/>
</dbReference>
<reference evidence="2 3" key="1">
    <citation type="submission" date="2024-09" db="EMBL/GenBank/DDBJ databases">
        <title>A chromosome-level genome assembly of Gray's grenadier anchovy, Coilia grayii.</title>
        <authorList>
            <person name="Fu Z."/>
        </authorList>
    </citation>
    <scope>NUCLEOTIDE SEQUENCE [LARGE SCALE GENOMIC DNA]</scope>
    <source>
        <strain evidence="2">G4</strain>
        <tissue evidence="2">Muscle</tissue>
    </source>
</reference>
<gene>
    <name evidence="2" type="ORF">ACEWY4_010271</name>
</gene>
<dbReference type="PANTHER" id="PTHR14667">
    <property type="entry name" value="BARDET-BIEDL SYNDROME 10 PROTEIN"/>
    <property type="match status" value="1"/>
</dbReference>
<dbReference type="EMBL" id="JBHFQA010000009">
    <property type="protein sequence ID" value="KAL2092959.1"/>
    <property type="molecule type" value="Genomic_DNA"/>
</dbReference>
<dbReference type="Proteomes" id="UP001591681">
    <property type="component" value="Unassembled WGS sequence"/>
</dbReference>
<sequence length="576" mass="63560">MADGGHVRSTLAVVSALESVVLRSFGPSGGLVLFTRDSGEVLLTRHGQKILRSLHVEHPICRMVLDCIQAHCTMAADGSKSFLILLASLLRRIHAQSKTCRDISNTRARQLANQLLHLCHNGLDDVILRQVTPCVSSLYMSGYHGDILEGLVGGYVAGRVAICQVEVLTRVICQFFWKWHMGQAMAKTVRYIHRNFPFLHSTVSGLPIGQSCVQEGLLLGCDWTVFFENCSKEPIRVLILINNEFAIDDAVSVFDNCIYDSHAIGRRLCMCVEELDVFVLLSPVKCPDILLQWAIQKQVCVAECVEPPLLDLLSQLSQSQAATVGRVTMVTSVSYAVLGGHRLACVGLIPSYPYGNSEHLLHPHTLLLCAPGPGPLDQCASVCEGVFTMLYSVFEAEHTVTALNQSLNSHTDQSEEMSHNPASYSPMKSKNTVPVSAPAPDQWHWLLCAGRVVPVGGVFEVLLHHFLLSSDWLAEPQVRSILTESVLDLPRMLHFHKPRLFVQFQASLLNKLRFGPSHQPCSGALESVSCKQQLLVSVLQCVCKLLSVDHILHTHTPVNTLLHTTKTTHSDKEDED</sequence>
<accession>A0ABD1K1E8</accession>
<name>A0ABD1K1E8_9TELE</name>
<dbReference type="SUPFAM" id="SSF48592">
    <property type="entry name" value="GroEL equatorial domain-like"/>
    <property type="match status" value="1"/>
</dbReference>